<evidence type="ECO:0000256" key="1">
    <source>
        <dbReference type="ARBA" id="ARBA00022737"/>
    </source>
</evidence>
<dbReference type="PANTHER" id="PTHR44227:SF3">
    <property type="entry name" value="PROTEIN O-MANNOSYL-TRANSFERASE TMTC4"/>
    <property type="match status" value="1"/>
</dbReference>
<evidence type="ECO:0000256" key="3">
    <source>
        <dbReference type="PROSITE-ProRule" id="PRU00339"/>
    </source>
</evidence>
<comment type="caution">
    <text evidence="5">The sequence shown here is derived from an EMBL/GenBank/DDBJ whole genome shotgun (WGS) entry which is preliminary data.</text>
</comment>
<dbReference type="PANTHER" id="PTHR44227">
    <property type="match status" value="1"/>
</dbReference>
<dbReference type="Gene3D" id="1.25.40.10">
    <property type="entry name" value="Tetratricopeptide repeat domain"/>
    <property type="match status" value="1"/>
</dbReference>
<reference evidence="5" key="2">
    <citation type="journal article" date="2021" name="PeerJ">
        <title>Extensive microbial diversity within the chicken gut microbiome revealed by metagenomics and culture.</title>
        <authorList>
            <person name="Gilroy R."/>
            <person name="Ravi A."/>
            <person name="Getino M."/>
            <person name="Pursley I."/>
            <person name="Horton D.L."/>
            <person name="Alikhan N.F."/>
            <person name="Baker D."/>
            <person name="Gharbi K."/>
            <person name="Hall N."/>
            <person name="Watson M."/>
            <person name="Adriaenssens E.M."/>
            <person name="Foster-Nyarko E."/>
            <person name="Jarju S."/>
            <person name="Secka A."/>
            <person name="Antonio M."/>
            <person name="Oren A."/>
            <person name="Chaudhuri R.R."/>
            <person name="La Ragione R."/>
            <person name="Hildebrand F."/>
            <person name="Pallen M.J."/>
        </authorList>
    </citation>
    <scope>NUCLEOTIDE SEQUENCE</scope>
    <source>
        <strain evidence="5">7463</strain>
    </source>
</reference>
<name>A0A9D1IGQ9_9BURK</name>
<dbReference type="AlphaFoldDB" id="A0A9D1IGQ9"/>
<proteinExistence type="predicted"/>
<organism evidence="5 6">
    <name type="scientific">Candidatus Aphodousia faecigallinarum</name>
    <dbReference type="NCBI Taxonomy" id="2840677"/>
    <lineage>
        <taxon>Bacteria</taxon>
        <taxon>Pseudomonadati</taxon>
        <taxon>Pseudomonadota</taxon>
        <taxon>Betaproteobacteria</taxon>
        <taxon>Burkholderiales</taxon>
        <taxon>Sutterellaceae</taxon>
        <taxon>Sutterellaceae incertae sedis</taxon>
        <taxon>Candidatus Aphodousia</taxon>
    </lineage>
</organism>
<dbReference type="PROSITE" id="PS50293">
    <property type="entry name" value="TPR_REGION"/>
    <property type="match status" value="1"/>
</dbReference>
<dbReference type="Proteomes" id="UP000824083">
    <property type="component" value="Unassembled WGS sequence"/>
</dbReference>
<dbReference type="GO" id="GO:0030968">
    <property type="term" value="P:endoplasmic reticulum unfolded protein response"/>
    <property type="evidence" value="ECO:0007669"/>
    <property type="project" value="TreeGrafter"/>
</dbReference>
<dbReference type="InterPro" id="IPR019734">
    <property type="entry name" value="TPR_rpt"/>
</dbReference>
<gene>
    <name evidence="5" type="ORF">IAC56_00275</name>
</gene>
<evidence type="ECO:0000256" key="4">
    <source>
        <dbReference type="SAM" id="SignalP"/>
    </source>
</evidence>
<dbReference type="InterPro" id="IPR011990">
    <property type="entry name" value="TPR-like_helical_dom_sf"/>
</dbReference>
<dbReference type="EMBL" id="DVMY01000007">
    <property type="protein sequence ID" value="HIU36708.1"/>
    <property type="molecule type" value="Genomic_DNA"/>
</dbReference>
<dbReference type="Pfam" id="PF13181">
    <property type="entry name" value="TPR_8"/>
    <property type="match status" value="1"/>
</dbReference>
<dbReference type="GO" id="GO:0000030">
    <property type="term" value="F:mannosyltransferase activity"/>
    <property type="evidence" value="ECO:0007669"/>
    <property type="project" value="TreeGrafter"/>
</dbReference>
<dbReference type="Pfam" id="PF00515">
    <property type="entry name" value="TPR_1"/>
    <property type="match status" value="1"/>
</dbReference>
<feature type="chain" id="PRO_5039173835" evidence="4">
    <location>
        <begin position="28"/>
        <end position="191"/>
    </location>
</feature>
<protein>
    <submittedName>
        <fullName evidence="5">Tetratricopeptide repeat protein</fullName>
    </submittedName>
</protein>
<feature type="signal peptide" evidence="4">
    <location>
        <begin position="1"/>
        <end position="27"/>
    </location>
</feature>
<evidence type="ECO:0000256" key="2">
    <source>
        <dbReference type="ARBA" id="ARBA00022803"/>
    </source>
</evidence>
<feature type="repeat" description="TPR" evidence="3">
    <location>
        <begin position="105"/>
        <end position="138"/>
    </location>
</feature>
<evidence type="ECO:0000313" key="6">
    <source>
        <dbReference type="Proteomes" id="UP000824083"/>
    </source>
</evidence>
<dbReference type="InterPro" id="IPR052346">
    <property type="entry name" value="O-mannosyl-transferase_TMTC"/>
</dbReference>
<dbReference type="GO" id="GO:0035269">
    <property type="term" value="P:protein O-linked glycosylation via mannose"/>
    <property type="evidence" value="ECO:0007669"/>
    <property type="project" value="TreeGrafter"/>
</dbReference>
<sequence>MFLSKKLLTASLLAFMLGTATSLPAQAAYEYEEPKSDAERIELIDRLIVEKEWRDALKYIALALEDNPSNVQLKFKRAVIYSRMGDKPSAKRYFNELIRDYPEIVEPYNNLAAIYALEGNYSKARALLNEAITVNPNFAMSYENLGDLALQGKRPDVKKALQYYEKALSLTPNDKPLSRKIRALKKRLEEN</sequence>
<keyword evidence="1" id="KW-0677">Repeat</keyword>
<accession>A0A9D1IGQ9</accession>
<dbReference type="PROSITE" id="PS50005">
    <property type="entry name" value="TPR"/>
    <property type="match status" value="1"/>
</dbReference>
<keyword evidence="4" id="KW-0732">Signal</keyword>
<dbReference type="Pfam" id="PF13174">
    <property type="entry name" value="TPR_6"/>
    <property type="match status" value="1"/>
</dbReference>
<dbReference type="SUPFAM" id="SSF48452">
    <property type="entry name" value="TPR-like"/>
    <property type="match status" value="1"/>
</dbReference>
<dbReference type="SMART" id="SM00028">
    <property type="entry name" value="TPR"/>
    <property type="match status" value="3"/>
</dbReference>
<reference evidence="5" key="1">
    <citation type="submission" date="2020-10" db="EMBL/GenBank/DDBJ databases">
        <authorList>
            <person name="Gilroy R."/>
        </authorList>
    </citation>
    <scope>NUCLEOTIDE SEQUENCE</scope>
    <source>
        <strain evidence="5">7463</strain>
    </source>
</reference>
<keyword evidence="2 3" id="KW-0802">TPR repeat</keyword>
<evidence type="ECO:0000313" key="5">
    <source>
        <dbReference type="EMBL" id="HIU36708.1"/>
    </source>
</evidence>